<dbReference type="EMBL" id="JAPWIS010000007">
    <property type="protein sequence ID" value="MCZ4585155.1"/>
    <property type="molecule type" value="Genomic_DNA"/>
</dbReference>
<evidence type="ECO:0000313" key="9">
    <source>
        <dbReference type="EMBL" id="WLF48570.1"/>
    </source>
</evidence>
<keyword evidence="4 6" id="KW-0862">Zinc</keyword>
<dbReference type="GO" id="GO:0008270">
    <property type="term" value="F:zinc ion binding"/>
    <property type="evidence" value="ECO:0007669"/>
    <property type="project" value="InterPro"/>
</dbReference>
<keyword evidence="10" id="KW-1185">Reference proteome</keyword>
<evidence type="ECO:0000256" key="3">
    <source>
        <dbReference type="ARBA" id="ARBA00022723"/>
    </source>
</evidence>
<keyword evidence="3 6" id="KW-0479">Metal-binding</keyword>
<reference evidence="9" key="2">
    <citation type="submission" date="2023-07" db="EMBL/GenBank/DDBJ databases">
        <title>Genomic analysis of Rhodococcus opacus VOC-14 with glycol ethers degradation activity.</title>
        <authorList>
            <person name="Narkevich D.A."/>
            <person name="Hlushen A.M."/>
            <person name="Akhremchuk A.E."/>
            <person name="Sikolenko M.A."/>
            <person name="Valentovich L.N."/>
        </authorList>
    </citation>
    <scope>NUCLEOTIDE SEQUENCE</scope>
    <source>
        <strain evidence="9">VOC-14</strain>
    </source>
</reference>
<dbReference type="EMBL" id="CP130953">
    <property type="protein sequence ID" value="WLF48570.1"/>
    <property type="molecule type" value="Genomic_DNA"/>
</dbReference>
<evidence type="ECO:0000313" key="10">
    <source>
        <dbReference type="Proteomes" id="UP001066327"/>
    </source>
</evidence>
<dbReference type="SMART" id="SM00829">
    <property type="entry name" value="PKS_ER"/>
    <property type="match status" value="1"/>
</dbReference>
<keyword evidence="5" id="KW-0560">Oxidoreductase</keyword>
<dbReference type="InterPro" id="IPR013154">
    <property type="entry name" value="ADH-like_N"/>
</dbReference>
<proteinExistence type="inferred from homology"/>
<dbReference type="SUPFAM" id="SSF51735">
    <property type="entry name" value="NAD(P)-binding Rossmann-fold domains"/>
    <property type="match status" value="1"/>
</dbReference>
<accession>A0AAX3YJQ1</accession>
<evidence type="ECO:0000256" key="5">
    <source>
        <dbReference type="ARBA" id="ARBA00023002"/>
    </source>
</evidence>
<dbReference type="InterPro" id="IPR002328">
    <property type="entry name" value="ADH_Zn_CS"/>
</dbReference>
<reference evidence="8" key="1">
    <citation type="submission" date="2022-12" db="EMBL/GenBank/DDBJ databases">
        <authorList>
            <person name="Krivoruchko A.V."/>
            <person name="Elkin A."/>
        </authorList>
    </citation>
    <scope>NUCLEOTIDE SEQUENCE</scope>
    <source>
        <strain evidence="8">IEGM 249</strain>
    </source>
</reference>
<evidence type="ECO:0000256" key="1">
    <source>
        <dbReference type="ARBA" id="ARBA00001947"/>
    </source>
</evidence>
<dbReference type="GO" id="GO:0016491">
    <property type="term" value="F:oxidoreductase activity"/>
    <property type="evidence" value="ECO:0007669"/>
    <property type="project" value="UniProtKB-KW"/>
</dbReference>
<comment type="cofactor">
    <cofactor evidence="1 6">
        <name>Zn(2+)</name>
        <dbReference type="ChEBI" id="CHEBI:29105"/>
    </cofactor>
</comment>
<dbReference type="Proteomes" id="UP001066327">
    <property type="component" value="Unassembled WGS sequence"/>
</dbReference>
<name>A0AAX3YJQ1_RHOOP</name>
<dbReference type="InterPro" id="IPR013149">
    <property type="entry name" value="ADH-like_C"/>
</dbReference>
<dbReference type="AlphaFoldDB" id="A0AAX3YJQ1"/>
<dbReference type="PANTHER" id="PTHR43350">
    <property type="entry name" value="NAD-DEPENDENT ALCOHOL DEHYDROGENASE"/>
    <property type="match status" value="1"/>
</dbReference>
<feature type="domain" description="Enoyl reductase (ER)" evidence="7">
    <location>
        <begin position="10"/>
        <end position="362"/>
    </location>
</feature>
<dbReference type="Pfam" id="PF00107">
    <property type="entry name" value="ADH_zinc_N"/>
    <property type="match status" value="1"/>
</dbReference>
<evidence type="ECO:0000256" key="4">
    <source>
        <dbReference type="ARBA" id="ARBA00022833"/>
    </source>
</evidence>
<dbReference type="Pfam" id="PF08240">
    <property type="entry name" value="ADH_N"/>
    <property type="match status" value="1"/>
</dbReference>
<dbReference type="PANTHER" id="PTHR43350:SF21">
    <property type="entry name" value="S-NITROSOMYCOTHIOL REDUCTASE MSCR"/>
    <property type="match status" value="1"/>
</dbReference>
<dbReference type="Gene3D" id="3.90.180.10">
    <property type="entry name" value="Medium-chain alcohol dehydrogenases, catalytic domain"/>
    <property type="match status" value="1"/>
</dbReference>
<evidence type="ECO:0000256" key="6">
    <source>
        <dbReference type="RuleBase" id="RU361277"/>
    </source>
</evidence>
<dbReference type="Proteomes" id="UP001231166">
    <property type="component" value="Chromosome"/>
</dbReference>
<organism evidence="9 11">
    <name type="scientific">Rhodococcus opacus</name>
    <name type="common">Nocardia opaca</name>
    <dbReference type="NCBI Taxonomy" id="37919"/>
    <lineage>
        <taxon>Bacteria</taxon>
        <taxon>Bacillati</taxon>
        <taxon>Actinomycetota</taxon>
        <taxon>Actinomycetes</taxon>
        <taxon>Mycobacteriales</taxon>
        <taxon>Nocardiaceae</taxon>
        <taxon>Rhodococcus</taxon>
    </lineage>
</organism>
<dbReference type="InterPro" id="IPR036291">
    <property type="entry name" value="NAD(P)-bd_dom_sf"/>
</dbReference>
<gene>
    <name evidence="8" type="ORF">O4328_15850</name>
    <name evidence="9" type="ORF">Q5707_06105</name>
</gene>
<protein>
    <submittedName>
        <fullName evidence="9">NAD(P)-dependent alcohol dehydrogenase</fullName>
    </submittedName>
</protein>
<dbReference type="SUPFAM" id="SSF50129">
    <property type="entry name" value="GroES-like"/>
    <property type="match status" value="1"/>
</dbReference>
<dbReference type="Gene3D" id="3.40.50.720">
    <property type="entry name" value="NAD(P)-binding Rossmann-like Domain"/>
    <property type="match status" value="1"/>
</dbReference>
<dbReference type="InterPro" id="IPR020843">
    <property type="entry name" value="ER"/>
</dbReference>
<dbReference type="CDD" id="cd08278">
    <property type="entry name" value="benzyl_alcohol_DH"/>
    <property type="match status" value="1"/>
</dbReference>
<dbReference type="PROSITE" id="PS00059">
    <property type="entry name" value="ADH_ZINC"/>
    <property type="match status" value="1"/>
</dbReference>
<evidence type="ECO:0000256" key="2">
    <source>
        <dbReference type="ARBA" id="ARBA00008072"/>
    </source>
</evidence>
<evidence type="ECO:0000259" key="7">
    <source>
        <dbReference type="SMART" id="SM00829"/>
    </source>
</evidence>
<sequence>MQVTAAVSRGPDSPFTLETVELDEPRADEVLVRIVATGLCHTDLFTKAALPRAAGPAVLGHEGAGIVVDVGSRVSGVAPGDHVILSYRHCGDCDQCRSAGPAYCVDAHRLNSSGRRADGSATVTQNGESVRAAFFGQSSFAEHVLATADNVVVVVVDKSVDLAAAAPLGCGFQTGAGAVLNVLRPGRDSSVVVFGAGSVGFAALLAARSAGVATLLAVDPVPARRALAEEFGAVALDPGSQDAVASIRAATGGGATHALDTTGIPAVIGQALSCLRARGSAVVVGLGAPEVVVNIQDLMLSGKTLRGCVEGDSSVQQFIPQLLALHADGKFPFDRLVTEYRFDDINRAVADQAAGTVIKPVLVW</sequence>
<comment type="similarity">
    <text evidence="2 6">Belongs to the zinc-containing alcohol dehydrogenase family.</text>
</comment>
<dbReference type="InterPro" id="IPR011032">
    <property type="entry name" value="GroES-like_sf"/>
</dbReference>
<dbReference type="RefSeq" id="WP_269591341.1">
    <property type="nucleotide sequence ID" value="NZ_CP130953.1"/>
</dbReference>
<evidence type="ECO:0000313" key="11">
    <source>
        <dbReference type="Proteomes" id="UP001231166"/>
    </source>
</evidence>
<evidence type="ECO:0000313" key="8">
    <source>
        <dbReference type="EMBL" id="MCZ4585155.1"/>
    </source>
</evidence>